<gene>
    <name evidence="10" type="ORF">NG06_14205</name>
</gene>
<dbReference type="PROSITE" id="PS00583">
    <property type="entry name" value="PFKB_KINASES_1"/>
    <property type="match status" value="1"/>
</dbReference>
<evidence type="ECO:0000256" key="5">
    <source>
        <dbReference type="ARBA" id="ARBA00022840"/>
    </source>
</evidence>
<evidence type="ECO:0000259" key="9">
    <source>
        <dbReference type="Pfam" id="PF00294"/>
    </source>
</evidence>
<keyword evidence="5 8" id="KW-0067">ATP-binding</keyword>
<dbReference type="AlphaFoldDB" id="A0A5U8V2V4"/>
<dbReference type="EMBL" id="AAGUIJ010000079">
    <property type="protein sequence ID" value="EBS0212816.1"/>
    <property type="molecule type" value="Genomic_DNA"/>
</dbReference>
<dbReference type="NCBIfam" id="TIGR03168">
    <property type="entry name" value="1-PFK"/>
    <property type="match status" value="1"/>
</dbReference>
<evidence type="ECO:0000313" key="10">
    <source>
        <dbReference type="EMBL" id="EBS0212816.1"/>
    </source>
</evidence>
<dbReference type="GO" id="GO:0005829">
    <property type="term" value="C:cytosol"/>
    <property type="evidence" value="ECO:0007669"/>
    <property type="project" value="TreeGrafter"/>
</dbReference>
<dbReference type="GO" id="GO:0005524">
    <property type="term" value="F:ATP binding"/>
    <property type="evidence" value="ECO:0007669"/>
    <property type="project" value="UniProtKB-UniRule"/>
</dbReference>
<dbReference type="NCBIfam" id="TIGR03828">
    <property type="entry name" value="pfkB"/>
    <property type="match status" value="1"/>
</dbReference>
<dbReference type="PANTHER" id="PTHR46566:SF5">
    <property type="entry name" value="1-PHOSPHOFRUCTOKINASE"/>
    <property type="match status" value="1"/>
</dbReference>
<dbReference type="InterPro" id="IPR022463">
    <property type="entry name" value="1-PFruKinase"/>
</dbReference>
<dbReference type="GO" id="GO:0016052">
    <property type="term" value="P:carbohydrate catabolic process"/>
    <property type="evidence" value="ECO:0007669"/>
    <property type="project" value="UniProtKB-ARBA"/>
</dbReference>
<dbReference type="NCBIfam" id="NF007068">
    <property type="entry name" value="PRK09513.1"/>
    <property type="match status" value="1"/>
</dbReference>
<reference evidence="10" key="1">
    <citation type="submission" date="2018-08" db="EMBL/GenBank/DDBJ databases">
        <authorList>
            <consortium name="GenomeTrakr network: Whole genome sequencing for foodborne pathogen traceback"/>
        </authorList>
    </citation>
    <scope>NUCLEOTIDE SEQUENCE</scope>
    <source>
        <strain evidence="10">FNW19e37</strain>
    </source>
</reference>
<accession>A0A5U8V2V4</accession>
<dbReference type="PROSITE" id="PS00584">
    <property type="entry name" value="PFKB_KINASES_2"/>
    <property type="match status" value="1"/>
</dbReference>
<protein>
    <recommendedName>
        <fullName evidence="7">Phosphofructokinase</fullName>
    </recommendedName>
</protein>
<comment type="function">
    <text evidence="8">Catalyzes the ATP-dependent phosphorylation of fructose-l-phosphate to fructose-l,6-bisphosphate.</text>
</comment>
<name>A0A5U8V2V4_SALTM</name>
<evidence type="ECO:0000256" key="8">
    <source>
        <dbReference type="RuleBase" id="RU369061"/>
    </source>
</evidence>
<evidence type="ECO:0000256" key="7">
    <source>
        <dbReference type="PIRNR" id="PIRNR000535"/>
    </source>
</evidence>
<dbReference type="GO" id="GO:0044281">
    <property type="term" value="P:small molecule metabolic process"/>
    <property type="evidence" value="ECO:0007669"/>
    <property type="project" value="UniProtKB-ARBA"/>
</dbReference>
<sequence>MSRRVATITLNPAYDLVGFCPEIERGEVNLVKTTGLHAAGKGINVAKVLKDLGIDVTVGGFLGKDNQDGFQQLFSELGIANRFQVVQGRTRINVKLTEKDGEVTDFNFSGFDVTPADWERFVNDSLSWLGQFDMVCVSGSLPAGVSPEAFTDWMTRLRSQCPCIIFDSSREALVAGLKAAPWLVKPNRRELEIWAGRKLPEMKDVIDAAHALREQGIAHVVISLGAEGALWVNASGEWIAKPPAVDVVSTVGAGDSMVGGLIYGLLMRESSEHTLRLATAVAALAVSQSNVGITDRPQLAAMMARVDLQPFNWQQERHNENAADN</sequence>
<dbReference type="Pfam" id="PF00294">
    <property type="entry name" value="PfkB"/>
    <property type="match status" value="1"/>
</dbReference>
<organism evidence="10">
    <name type="scientific">Salmonella typhimurium</name>
    <dbReference type="NCBI Taxonomy" id="90371"/>
    <lineage>
        <taxon>Bacteria</taxon>
        <taxon>Pseudomonadati</taxon>
        <taxon>Pseudomonadota</taxon>
        <taxon>Gammaproteobacteria</taxon>
        <taxon>Enterobacterales</taxon>
        <taxon>Enterobacteriaceae</taxon>
        <taxon>Salmonella</taxon>
    </lineage>
</organism>
<dbReference type="InterPro" id="IPR002173">
    <property type="entry name" value="Carboh/pur_kinase_PfkB_CS"/>
</dbReference>
<dbReference type="SUPFAM" id="SSF53613">
    <property type="entry name" value="Ribokinase-like"/>
    <property type="match status" value="1"/>
</dbReference>
<dbReference type="InterPro" id="IPR029056">
    <property type="entry name" value="Ribokinase-like"/>
</dbReference>
<keyword evidence="3 8" id="KW-0547">Nucleotide-binding</keyword>
<dbReference type="GO" id="GO:0008662">
    <property type="term" value="F:1-phosphofructokinase activity"/>
    <property type="evidence" value="ECO:0007669"/>
    <property type="project" value="UniProtKB-UniRule"/>
</dbReference>
<dbReference type="InterPro" id="IPR017583">
    <property type="entry name" value="Tagatose/fructose_Pkinase"/>
</dbReference>
<dbReference type="Gene3D" id="3.40.1190.20">
    <property type="match status" value="1"/>
</dbReference>
<dbReference type="PIRSF" id="PIRSF000535">
    <property type="entry name" value="1PFK/6PFK/LacC"/>
    <property type="match status" value="1"/>
</dbReference>
<feature type="domain" description="Carbohydrate kinase PfkB" evidence="9">
    <location>
        <begin position="14"/>
        <end position="293"/>
    </location>
</feature>
<comment type="catalytic activity">
    <reaction evidence="6 8">
        <text>beta-D-fructose 1-phosphate + ATP = beta-D-fructose 1,6-bisphosphate + ADP + H(+)</text>
        <dbReference type="Rhea" id="RHEA:14213"/>
        <dbReference type="ChEBI" id="CHEBI:15378"/>
        <dbReference type="ChEBI" id="CHEBI:30616"/>
        <dbReference type="ChEBI" id="CHEBI:32966"/>
        <dbReference type="ChEBI" id="CHEBI:138881"/>
        <dbReference type="ChEBI" id="CHEBI:456216"/>
        <dbReference type="EC" id="2.7.1.56"/>
    </reaction>
</comment>
<proteinExistence type="inferred from homology"/>
<evidence type="ECO:0000256" key="2">
    <source>
        <dbReference type="ARBA" id="ARBA00022679"/>
    </source>
</evidence>
<keyword evidence="4 8" id="KW-0418">Kinase</keyword>
<dbReference type="FunFam" id="3.40.1190.20:FF:000001">
    <property type="entry name" value="Phosphofructokinase"/>
    <property type="match status" value="1"/>
</dbReference>
<comment type="similarity">
    <text evidence="1 7 8">Belongs to the carbohydrate kinase PfkB family.</text>
</comment>
<evidence type="ECO:0000256" key="1">
    <source>
        <dbReference type="ARBA" id="ARBA00010688"/>
    </source>
</evidence>
<dbReference type="CDD" id="cd01164">
    <property type="entry name" value="FruK_PfkB_like"/>
    <property type="match status" value="1"/>
</dbReference>
<evidence type="ECO:0000256" key="3">
    <source>
        <dbReference type="ARBA" id="ARBA00022741"/>
    </source>
</evidence>
<dbReference type="PANTHER" id="PTHR46566">
    <property type="entry name" value="1-PHOSPHOFRUCTOKINASE-RELATED"/>
    <property type="match status" value="1"/>
</dbReference>
<keyword evidence="2 7" id="KW-0808">Transferase</keyword>
<evidence type="ECO:0000256" key="6">
    <source>
        <dbReference type="ARBA" id="ARBA00047745"/>
    </source>
</evidence>
<dbReference type="InterPro" id="IPR011611">
    <property type="entry name" value="PfkB_dom"/>
</dbReference>
<evidence type="ECO:0000256" key="4">
    <source>
        <dbReference type="ARBA" id="ARBA00022777"/>
    </source>
</evidence>
<comment type="caution">
    <text evidence="10">The sequence shown here is derived from an EMBL/GenBank/DDBJ whole genome shotgun (WGS) entry which is preliminary data.</text>
</comment>